<dbReference type="STRING" id="1658765.Msub_10573"/>
<dbReference type="SUPFAM" id="SSF56349">
    <property type="entry name" value="DNA breaking-rejoining enzymes"/>
    <property type="match status" value="1"/>
</dbReference>
<keyword evidence="1" id="KW-0233">DNA recombination</keyword>
<keyword evidence="4" id="KW-1185">Reference proteome</keyword>
<evidence type="ECO:0000313" key="4">
    <source>
        <dbReference type="Proteomes" id="UP000036102"/>
    </source>
</evidence>
<dbReference type="CDD" id="cd00397">
    <property type="entry name" value="DNA_BRE_C"/>
    <property type="match status" value="1"/>
</dbReference>
<accession>A0A0J7LZS5</accession>
<gene>
    <name evidence="3" type="ORF">Msub_10573</name>
</gene>
<dbReference type="GO" id="GO:0003677">
    <property type="term" value="F:DNA binding"/>
    <property type="evidence" value="ECO:0007669"/>
    <property type="project" value="InterPro"/>
</dbReference>
<dbReference type="GO" id="GO:0015074">
    <property type="term" value="P:DNA integration"/>
    <property type="evidence" value="ECO:0007669"/>
    <property type="project" value="InterPro"/>
</dbReference>
<name>A0A0J7LZS5_9GAMM</name>
<dbReference type="EMBL" id="LFBU01000001">
    <property type="protein sequence ID" value="KMQ74390.1"/>
    <property type="molecule type" value="Genomic_DNA"/>
</dbReference>
<proteinExistence type="predicted"/>
<dbReference type="Gene3D" id="1.10.443.10">
    <property type="entry name" value="Intergrase catalytic core"/>
    <property type="match status" value="1"/>
</dbReference>
<evidence type="ECO:0000256" key="1">
    <source>
        <dbReference type="ARBA" id="ARBA00023172"/>
    </source>
</evidence>
<dbReference type="AlphaFoldDB" id="A0A0J7LZS5"/>
<comment type="caution">
    <text evidence="3">The sequence shown here is derived from an EMBL/GenBank/DDBJ whole genome shotgun (WGS) entry which is preliminary data.</text>
</comment>
<evidence type="ECO:0000313" key="3">
    <source>
        <dbReference type="EMBL" id="KMQ74390.1"/>
    </source>
</evidence>
<organism evidence="3 4">
    <name type="scientific">Marinobacter subterrani</name>
    <dbReference type="NCBI Taxonomy" id="1658765"/>
    <lineage>
        <taxon>Bacteria</taxon>
        <taxon>Pseudomonadati</taxon>
        <taxon>Pseudomonadota</taxon>
        <taxon>Gammaproteobacteria</taxon>
        <taxon>Pseudomonadales</taxon>
        <taxon>Marinobacteraceae</taxon>
        <taxon>Marinobacter</taxon>
    </lineage>
</organism>
<dbReference type="Pfam" id="PF00589">
    <property type="entry name" value="Phage_integrase"/>
    <property type="match status" value="1"/>
</dbReference>
<dbReference type="InterPro" id="IPR002104">
    <property type="entry name" value="Integrase_catalytic"/>
</dbReference>
<protein>
    <submittedName>
        <fullName evidence="3">Phage integrase family</fullName>
    </submittedName>
</protein>
<dbReference type="Proteomes" id="UP000036102">
    <property type="component" value="Unassembled WGS sequence"/>
</dbReference>
<dbReference type="GO" id="GO:0006310">
    <property type="term" value="P:DNA recombination"/>
    <property type="evidence" value="ECO:0007669"/>
    <property type="project" value="UniProtKB-KW"/>
</dbReference>
<dbReference type="InterPro" id="IPR011010">
    <property type="entry name" value="DNA_brk_join_enz"/>
</dbReference>
<sequence length="410" mass="45573">MFTGLSVFDSKNCIERLKKLKERDAYFPWKRLMALCCENELPGFSSDDLFDLEALQPLTPRDEWQAYYDLELKLKPAVIRFIEMGVGRDLAILHDRTTSELRGLATLVLCLEGGMRPAQLFKLKEEDFKNLHNRYFSISIPPAKQAKRVDKAPFELDLSPEAGTIIQALIDRCRPDLANGQLLRFPDGSLAMAKSFDKALNSRLRAWAARNFVGPMPETAELKDFLRHLPHLTAYDFRHHVGHSLAMSGASADQIARVLGHSSTVAARHYIAATPELAVIKQKALGENAAYQEMMGMILTGEIGEEWDWRGRKVAGMVDNRLFTGIGGCSSSSCDFEPVRSCYGCSDFNPFLDGDHAGVRDALKAEAASQLAISDAAGQTHRNPAVLQLEGVIAEVQVVINHCKHRKGCQ</sequence>
<feature type="domain" description="Tyr recombinase" evidence="2">
    <location>
        <begin position="97"/>
        <end position="274"/>
    </location>
</feature>
<dbReference type="InterPro" id="IPR013762">
    <property type="entry name" value="Integrase-like_cat_sf"/>
</dbReference>
<reference evidence="3 4" key="1">
    <citation type="submission" date="2015-06" db="EMBL/GenBank/DDBJ databases">
        <title>Marinobacter subterrani, a genetically tractable neutrophilic iron-oxidizing strain isolated from the Soudan Iron Mine.</title>
        <authorList>
            <person name="Bonis B.M."/>
            <person name="Gralnick J.A."/>
        </authorList>
    </citation>
    <scope>NUCLEOTIDE SEQUENCE [LARGE SCALE GENOMIC DNA]</scope>
    <source>
        <strain evidence="3 4">JG233</strain>
    </source>
</reference>
<evidence type="ECO:0000259" key="2">
    <source>
        <dbReference type="Pfam" id="PF00589"/>
    </source>
</evidence>
<dbReference type="PATRIC" id="fig|1658765.3.peg.565"/>